<protein>
    <submittedName>
        <fullName evidence="1">Uncharacterized protein</fullName>
    </submittedName>
</protein>
<evidence type="ECO:0000313" key="2">
    <source>
        <dbReference type="Proteomes" id="UP000029224"/>
    </source>
</evidence>
<gene>
    <name evidence="1" type="ORF">JCM19240_1549</name>
</gene>
<dbReference type="EMBL" id="BBMT01000009">
    <property type="protein sequence ID" value="GAL36107.1"/>
    <property type="molecule type" value="Genomic_DNA"/>
</dbReference>
<proteinExistence type="predicted"/>
<evidence type="ECO:0000313" key="1">
    <source>
        <dbReference type="EMBL" id="GAL36107.1"/>
    </source>
</evidence>
<keyword evidence="2" id="KW-1185">Reference proteome</keyword>
<reference evidence="1 2" key="1">
    <citation type="submission" date="2014-09" db="EMBL/GenBank/DDBJ databases">
        <title>Vibrio maritimus JCM 19240. (C210) whole genome shotgun sequence.</title>
        <authorList>
            <person name="Sawabe T."/>
            <person name="Meirelles P."/>
            <person name="Nakanishi M."/>
            <person name="Sayaka M."/>
            <person name="Hattori M."/>
            <person name="Ohkuma M."/>
        </authorList>
    </citation>
    <scope>NUCLEOTIDE SEQUENCE [LARGE SCALE GENOMIC DNA]</scope>
    <source>
        <strain evidence="1 2">JCM 19240</strain>
    </source>
</reference>
<reference evidence="1 2" key="2">
    <citation type="submission" date="2014-09" db="EMBL/GenBank/DDBJ databases">
        <authorList>
            <consortium name="NBRP consortium"/>
            <person name="Sawabe T."/>
            <person name="Meirelles P."/>
            <person name="Nakanishi M."/>
            <person name="Sayaka M."/>
            <person name="Hattori M."/>
            <person name="Ohkuma M."/>
        </authorList>
    </citation>
    <scope>NUCLEOTIDE SEQUENCE [LARGE SCALE GENOMIC DNA]</scope>
    <source>
        <strain evidence="1 2">JCM 19240</strain>
    </source>
</reference>
<comment type="caution">
    <text evidence="1">The sequence shown here is derived from an EMBL/GenBank/DDBJ whole genome shotgun (WGS) entry which is preliminary data.</text>
</comment>
<name>A0A090TZ19_9VIBR</name>
<accession>A0A090TZ19</accession>
<dbReference type="Proteomes" id="UP000029224">
    <property type="component" value="Unassembled WGS sequence"/>
</dbReference>
<organism evidence="1 2">
    <name type="scientific">Vibrio maritimus</name>
    <dbReference type="NCBI Taxonomy" id="990268"/>
    <lineage>
        <taxon>Bacteria</taxon>
        <taxon>Pseudomonadati</taxon>
        <taxon>Pseudomonadota</taxon>
        <taxon>Gammaproteobacteria</taxon>
        <taxon>Vibrionales</taxon>
        <taxon>Vibrionaceae</taxon>
        <taxon>Vibrio</taxon>
    </lineage>
</organism>
<dbReference type="AlphaFoldDB" id="A0A090TZ19"/>
<sequence>MKKPVIVVRANENLDKKVINQMISQGFAPGFKASLERVNREINFIVITNTDNDRAVLGRITRAVEHKSTKRTEQNLNGRIDIYFTDIYELDPQQLYENVEFNNSNPVRYINKYW</sequence>